<dbReference type="AlphaFoldDB" id="A0A433V4H4"/>
<dbReference type="RefSeq" id="WP_127085127.1">
    <property type="nucleotide sequence ID" value="NZ_RSCL01000021.1"/>
</dbReference>
<feature type="region of interest" description="Disordered" evidence="1">
    <location>
        <begin position="216"/>
        <end position="282"/>
    </location>
</feature>
<evidence type="ECO:0000313" key="4">
    <source>
        <dbReference type="Proteomes" id="UP000271624"/>
    </source>
</evidence>
<feature type="region of interest" description="Disordered" evidence="1">
    <location>
        <begin position="294"/>
        <end position="342"/>
    </location>
</feature>
<evidence type="ECO:0000256" key="1">
    <source>
        <dbReference type="SAM" id="MobiDB-lite"/>
    </source>
</evidence>
<evidence type="ECO:0000313" key="3">
    <source>
        <dbReference type="EMBL" id="RUT00990.1"/>
    </source>
</evidence>
<accession>A0A433V4H4</accession>
<name>A0A433V4H4_9CYAN</name>
<feature type="domain" description="Novel toxin 11" evidence="2">
    <location>
        <begin position="742"/>
        <end position="814"/>
    </location>
</feature>
<proteinExistence type="predicted"/>
<evidence type="ECO:0000259" key="2">
    <source>
        <dbReference type="Pfam" id="PF15521"/>
    </source>
</evidence>
<dbReference type="Pfam" id="PF15521">
    <property type="entry name" value="Ntox11"/>
    <property type="match status" value="1"/>
</dbReference>
<reference evidence="3" key="2">
    <citation type="journal article" date="2019" name="Genome Biol. Evol.">
        <title>Day and night: Metabolic profiles and evolutionary relationships of six axenic non-marine cyanobacteria.</title>
        <authorList>
            <person name="Will S.E."/>
            <person name="Henke P."/>
            <person name="Boedeker C."/>
            <person name="Huang S."/>
            <person name="Brinkmann H."/>
            <person name="Rohde M."/>
            <person name="Jarek M."/>
            <person name="Friedl T."/>
            <person name="Seufert S."/>
            <person name="Schumacher M."/>
            <person name="Overmann J."/>
            <person name="Neumann-Schaal M."/>
            <person name="Petersen J."/>
        </authorList>
    </citation>
    <scope>NUCLEOTIDE SEQUENCE [LARGE SCALE GENOMIC DNA]</scope>
    <source>
        <strain evidence="3">PCC 7102</strain>
    </source>
</reference>
<gene>
    <name evidence="3" type="ORF">DSM106972_069960</name>
</gene>
<keyword evidence="4" id="KW-1185">Reference proteome</keyword>
<feature type="compositionally biased region" description="Basic and acidic residues" evidence="1">
    <location>
        <begin position="269"/>
        <end position="280"/>
    </location>
</feature>
<dbReference type="InterPro" id="IPR029121">
    <property type="entry name" value="Ntox11"/>
</dbReference>
<sequence>MSNSNGYNPNSLLTLEQSLLAPKQFPPQESLEAQEHLNQHIEAQAFDWDEAIEMDLAQNIPTYDVQAFEVQEAEPTLDDQDPLSQSNSLFALEQSVLGINAAYQPSVQFSVEDEEEPESQPVESQAFDWDEAIALEYEESAYPTAQSFDWLPSNESYGFGVEDEPPTYEVEAFEVEEPQVEATNDEYSSKYNNNNNNNNNNYVSDYVAEASYNTEAYGFDADDEPKPIYQKKSNYQEDPVNVNIANWSSPPSKAPEAVEALSDDDFDEFERASTEGRASDAEAFTADLASILRGEKVYEPPKQTPVQPQLPAPPPKETPVPQSSTPPAPPKQPRPHDVFDQMGRNVSHATAFDLGTFSLEQRFDEFDRMLDEQDSESLAYVEEDKSAKYQAFDEEEMAADLAALGVSDSFNSSDEEIPVEEIGKALSSDEIAETPDPESPEMEMQRLLSENLTYSGAFVTAATSTLPSLKGLTDIYNSTNTTPARLLTPVEIAEIQRLSKGGAAAGASGTKALTDRGLMDYQAMVNYANGTNFSYWEKLPKPTRLQVATHQWGAHNPPVVDMSNKPGYWKARSIDANSNPASPTAATSRQAIYDRDRDIWIRTLSEPSPAAIARIPSNVQQQLLINTATRDILQRIFALLHLGLQYRNGNNPYQAWTQHIAVALSHGGRVNVKLPANTDDSILNWLFVSPAIQQQAGVGTRLSSTHDLKIKQGGQFKEKKVIANFAMTHYALDLAVGGIGNLDVNGNPILPNGSYGHLYLGYRKPENTKIGGILIGVENAKYNSTNPLGYTHDLSGKEAEMSPTGGLKIDKIGTKPSGSGNTGFMLLDLTTVPNLSGKLSNVAAKLKTANQGGAVTINAMAQNLGGAIDPNLFI</sequence>
<protein>
    <recommendedName>
        <fullName evidence="2">Novel toxin 11 domain-containing protein</fullName>
    </recommendedName>
</protein>
<dbReference type="OrthoDB" id="468501at2"/>
<dbReference type="Proteomes" id="UP000271624">
    <property type="component" value="Unassembled WGS sequence"/>
</dbReference>
<feature type="compositionally biased region" description="Pro residues" evidence="1">
    <location>
        <begin position="308"/>
        <end position="332"/>
    </location>
</feature>
<dbReference type="EMBL" id="RSCL01000021">
    <property type="protein sequence ID" value="RUT00990.1"/>
    <property type="molecule type" value="Genomic_DNA"/>
</dbReference>
<organism evidence="3 4">
    <name type="scientific">Dulcicalothrix desertica PCC 7102</name>
    <dbReference type="NCBI Taxonomy" id="232991"/>
    <lineage>
        <taxon>Bacteria</taxon>
        <taxon>Bacillati</taxon>
        <taxon>Cyanobacteriota</taxon>
        <taxon>Cyanophyceae</taxon>
        <taxon>Nostocales</taxon>
        <taxon>Calotrichaceae</taxon>
        <taxon>Dulcicalothrix</taxon>
    </lineage>
</organism>
<comment type="caution">
    <text evidence="3">The sequence shown here is derived from an EMBL/GenBank/DDBJ whole genome shotgun (WGS) entry which is preliminary data.</text>
</comment>
<reference evidence="3" key="1">
    <citation type="submission" date="2018-12" db="EMBL/GenBank/DDBJ databases">
        <authorList>
            <person name="Will S."/>
            <person name="Neumann-Schaal M."/>
            <person name="Henke P."/>
        </authorList>
    </citation>
    <scope>NUCLEOTIDE SEQUENCE</scope>
    <source>
        <strain evidence="3">PCC 7102</strain>
    </source>
</reference>